<gene>
    <name evidence="2" type="ORF">L596_020913</name>
</gene>
<evidence type="ECO:0000256" key="1">
    <source>
        <dbReference type="SAM" id="MobiDB-lite"/>
    </source>
</evidence>
<reference evidence="2 3" key="2">
    <citation type="journal article" date="2019" name="G3 (Bethesda)">
        <title>Hybrid Assembly of the Genome of the Entomopathogenic Nematode Steinernema carpocapsae Identifies the X-Chromosome.</title>
        <authorList>
            <person name="Serra L."/>
            <person name="Macchietto M."/>
            <person name="Macias-Munoz A."/>
            <person name="McGill C.J."/>
            <person name="Rodriguez I.M."/>
            <person name="Rodriguez B."/>
            <person name="Murad R."/>
            <person name="Mortazavi A."/>
        </authorList>
    </citation>
    <scope>NUCLEOTIDE SEQUENCE [LARGE SCALE GENOMIC DNA]</scope>
    <source>
        <strain evidence="2 3">ALL</strain>
    </source>
</reference>
<dbReference type="Proteomes" id="UP000298663">
    <property type="component" value="Unassembled WGS sequence"/>
</dbReference>
<evidence type="ECO:0000313" key="3">
    <source>
        <dbReference type="Proteomes" id="UP000298663"/>
    </source>
</evidence>
<feature type="region of interest" description="Disordered" evidence="1">
    <location>
        <begin position="44"/>
        <end position="64"/>
    </location>
</feature>
<sequence>MLYDKGDPLYLKNAFTRRRMRSTQPRNACFVAGGCHESLRHNAARRRRRRTQPHDAPFVASPATYHCGTTQRGDAAARRCRTTHHSWPALKIGLKIGEK</sequence>
<reference evidence="2 3" key="1">
    <citation type="journal article" date="2015" name="Genome Biol.">
        <title>Comparative genomics of Steinernema reveals deeply conserved gene regulatory networks.</title>
        <authorList>
            <person name="Dillman A.R."/>
            <person name="Macchietto M."/>
            <person name="Porter C.F."/>
            <person name="Rogers A."/>
            <person name="Williams B."/>
            <person name="Antoshechkin I."/>
            <person name="Lee M.M."/>
            <person name="Goodwin Z."/>
            <person name="Lu X."/>
            <person name="Lewis E.E."/>
            <person name="Goodrich-Blair H."/>
            <person name="Stock S.P."/>
            <person name="Adams B.J."/>
            <person name="Sternberg P.W."/>
            <person name="Mortazavi A."/>
        </authorList>
    </citation>
    <scope>NUCLEOTIDE SEQUENCE [LARGE SCALE GENOMIC DNA]</scope>
    <source>
        <strain evidence="2 3">ALL</strain>
    </source>
</reference>
<name>A0A4U5MUZ6_STECR</name>
<evidence type="ECO:0000313" key="2">
    <source>
        <dbReference type="EMBL" id="TKR73620.1"/>
    </source>
</evidence>
<organism evidence="2 3">
    <name type="scientific">Steinernema carpocapsae</name>
    <name type="common">Entomopathogenic nematode</name>
    <dbReference type="NCBI Taxonomy" id="34508"/>
    <lineage>
        <taxon>Eukaryota</taxon>
        <taxon>Metazoa</taxon>
        <taxon>Ecdysozoa</taxon>
        <taxon>Nematoda</taxon>
        <taxon>Chromadorea</taxon>
        <taxon>Rhabditida</taxon>
        <taxon>Tylenchina</taxon>
        <taxon>Panagrolaimomorpha</taxon>
        <taxon>Strongyloidoidea</taxon>
        <taxon>Steinernematidae</taxon>
        <taxon>Steinernema</taxon>
    </lineage>
</organism>
<dbReference type="AlphaFoldDB" id="A0A4U5MUZ6"/>
<proteinExistence type="predicted"/>
<accession>A0A4U5MUZ6</accession>
<dbReference type="EMBL" id="AZBU02000006">
    <property type="protein sequence ID" value="TKR73620.1"/>
    <property type="molecule type" value="Genomic_DNA"/>
</dbReference>
<comment type="caution">
    <text evidence="2">The sequence shown here is derived from an EMBL/GenBank/DDBJ whole genome shotgun (WGS) entry which is preliminary data.</text>
</comment>
<keyword evidence="3" id="KW-1185">Reference proteome</keyword>
<protein>
    <submittedName>
        <fullName evidence="2">Uncharacterized protein</fullName>
    </submittedName>
</protein>